<gene>
    <name evidence="1" type="ORF">INT08_09645</name>
</gene>
<organism evidence="1 2">
    <name type="scientific">Prosthecochloris ethylica</name>
    <dbReference type="NCBI Taxonomy" id="2743976"/>
    <lineage>
        <taxon>Bacteria</taxon>
        <taxon>Pseudomonadati</taxon>
        <taxon>Chlorobiota</taxon>
        <taxon>Chlorobiia</taxon>
        <taxon>Chlorobiales</taxon>
        <taxon>Chlorobiaceae</taxon>
        <taxon>Prosthecochloris</taxon>
    </lineage>
</organism>
<reference evidence="1 2" key="1">
    <citation type="journal article" date="2020" name="Microorganisms">
        <title>Simultaneous Genome Sequencing of Prosthecochloris ethylica and Desulfuromonas acetoxidans within a Syntrophic Mixture Reveals Unique Pili and Protein Interactions.</title>
        <authorList>
            <person name="Kyndt J.A."/>
            <person name="Van Beeumen J.J."/>
            <person name="Meyer T.E."/>
        </authorList>
    </citation>
    <scope>NUCLEOTIDE SEQUENCE [LARGE SCALE GENOMIC DNA]</scope>
    <source>
        <strain evidence="1 2">N3</strain>
    </source>
</reference>
<protein>
    <submittedName>
        <fullName evidence="1">Four helix bundle protein</fullName>
    </submittedName>
</protein>
<dbReference type="RefSeq" id="WP_175187851.1">
    <property type="nucleotide sequence ID" value="NZ_JABVZQ010000025.1"/>
</dbReference>
<evidence type="ECO:0000313" key="2">
    <source>
        <dbReference type="Proteomes" id="UP000619838"/>
    </source>
</evidence>
<dbReference type="Gene3D" id="1.20.1440.60">
    <property type="entry name" value="23S rRNA-intervening sequence"/>
    <property type="match status" value="1"/>
</dbReference>
<dbReference type="EMBL" id="JADGII010000021">
    <property type="protein sequence ID" value="MBF0637428.1"/>
    <property type="molecule type" value="Genomic_DNA"/>
</dbReference>
<dbReference type="PANTHER" id="PTHR38471">
    <property type="entry name" value="FOUR HELIX BUNDLE PROTEIN"/>
    <property type="match status" value="1"/>
</dbReference>
<dbReference type="Pfam" id="PF05635">
    <property type="entry name" value="23S_rRNA_IVP"/>
    <property type="match status" value="1"/>
</dbReference>
<comment type="caution">
    <text evidence="1">The sequence shown here is derived from an EMBL/GenBank/DDBJ whole genome shotgun (WGS) entry which is preliminary data.</text>
</comment>
<sequence length="91" mass="10089">MHGHKGLDVWHKSIDFAVQVYTFTKDFPIDEKFSLVSQLKRAVVSIASNISEGAARNSSREYIQFLYIALGSASEIETQLIIASKNTTPAT</sequence>
<dbReference type="InterPro" id="IPR012657">
    <property type="entry name" value="23S_rRNA-intervening_sequence"/>
</dbReference>
<dbReference type="Proteomes" id="UP000619838">
    <property type="component" value="Unassembled WGS sequence"/>
</dbReference>
<dbReference type="CDD" id="cd16377">
    <property type="entry name" value="23S_rRNA_IVP_like"/>
    <property type="match status" value="1"/>
</dbReference>
<dbReference type="SUPFAM" id="SSF158446">
    <property type="entry name" value="IVS-encoded protein-like"/>
    <property type="match status" value="1"/>
</dbReference>
<dbReference type="PANTHER" id="PTHR38471:SF2">
    <property type="entry name" value="FOUR HELIX BUNDLE PROTEIN"/>
    <property type="match status" value="1"/>
</dbReference>
<proteinExistence type="predicted"/>
<keyword evidence="2" id="KW-1185">Reference proteome</keyword>
<dbReference type="NCBIfam" id="TIGR02436">
    <property type="entry name" value="four helix bundle protein"/>
    <property type="match status" value="1"/>
</dbReference>
<name>A0ABR9XTT2_9CHLB</name>
<evidence type="ECO:0000313" key="1">
    <source>
        <dbReference type="EMBL" id="MBF0637428.1"/>
    </source>
</evidence>
<dbReference type="InterPro" id="IPR036583">
    <property type="entry name" value="23S_rRNA_IVS_sf"/>
</dbReference>
<accession>A0ABR9XTT2</accession>